<accession>A0ABS6NR66</accession>
<evidence type="ECO:0000313" key="3">
    <source>
        <dbReference type="EMBL" id="MBV4397742.1"/>
    </source>
</evidence>
<keyword evidence="2" id="KW-0732">Signal</keyword>
<gene>
    <name evidence="3" type="ORF">KU392_10840</name>
</gene>
<sequence length="318" mass="33280">MKYFISKATLILSSVLLLASQANAASPITLVVPFSTGASNDSIARVIAPLLSDKLKRPVIVENRAGAAGVIGSNYVAKAPNDGSTLLLTSSTFVTTAATQPSLPYDPIKSFTPVAMIGQGPLVIAVPAQKPYASLPDVMNKARMSPGAVNYGSSGIGSLAHLATTLMEDSADVKMTHVPYKGAANAAADLAGERLDIMLANYSSLAPLLPTGKVKLLATTAPGVHPAFPDLPPASQTLPGYDVDIWVGIFAPAGTSPEFIETLNEALNEISQSKQLARLLEMDGTVPSAMSSEEFAQRVSGDLERWKKLADQHQIQAN</sequence>
<dbReference type="RefSeq" id="WP_217735306.1">
    <property type="nucleotide sequence ID" value="NZ_JAHSPR010000008.1"/>
</dbReference>
<proteinExistence type="inferred from homology"/>
<evidence type="ECO:0000256" key="2">
    <source>
        <dbReference type="SAM" id="SignalP"/>
    </source>
</evidence>
<evidence type="ECO:0000313" key="4">
    <source>
        <dbReference type="Proteomes" id="UP000722165"/>
    </source>
</evidence>
<dbReference type="PIRSF" id="PIRSF017082">
    <property type="entry name" value="YflP"/>
    <property type="match status" value="1"/>
</dbReference>
<keyword evidence="4" id="KW-1185">Reference proteome</keyword>
<comment type="similarity">
    <text evidence="1">Belongs to the UPF0065 (bug) family.</text>
</comment>
<feature type="signal peptide" evidence="2">
    <location>
        <begin position="1"/>
        <end position="24"/>
    </location>
</feature>
<dbReference type="PANTHER" id="PTHR42928">
    <property type="entry name" value="TRICARBOXYLATE-BINDING PROTEIN"/>
    <property type="match status" value="1"/>
</dbReference>
<evidence type="ECO:0000256" key="1">
    <source>
        <dbReference type="ARBA" id="ARBA00006987"/>
    </source>
</evidence>
<protein>
    <submittedName>
        <fullName evidence="3">Tripartite tricarboxylate transporter substrate binding protein</fullName>
    </submittedName>
</protein>
<name>A0ABS6NR66_9BURK</name>
<dbReference type="Pfam" id="PF03401">
    <property type="entry name" value="TctC"/>
    <property type="match status" value="1"/>
</dbReference>
<dbReference type="Proteomes" id="UP000722165">
    <property type="component" value="Unassembled WGS sequence"/>
</dbReference>
<feature type="chain" id="PRO_5046465321" evidence="2">
    <location>
        <begin position="25"/>
        <end position="318"/>
    </location>
</feature>
<comment type="caution">
    <text evidence="3">The sequence shown here is derived from an EMBL/GenBank/DDBJ whole genome shotgun (WGS) entry which is preliminary data.</text>
</comment>
<dbReference type="EMBL" id="JAHSPR010000008">
    <property type="protein sequence ID" value="MBV4397742.1"/>
    <property type="molecule type" value="Genomic_DNA"/>
</dbReference>
<organism evidence="3 4">
    <name type="scientific">Advenella alkanexedens</name>
    <dbReference type="NCBI Taxonomy" id="1481665"/>
    <lineage>
        <taxon>Bacteria</taxon>
        <taxon>Pseudomonadati</taxon>
        <taxon>Pseudomonadota</taxon>
        <taxon>Betaproteobacteria</taxon>
        <taxon>Burkholderiales</taxon>
        <taxon>Alcaligenaceae</taxon>
    </lineage>
</organism>
<reference evidence="3 4" key="1">
    <citation type="submission" date="2021-06" db="EMBL/GenBank/DDBJ databases">
        <authorList>
            <person name="Lu T."/>
            <person name="Wang Q."/>
            <person name="Han X."/>
        </authorList>
    </citation>
    <scope>NUCLEOTIDE SEQUENCE [LARGE SCALE GENOMIC DNA]</scope>
    <source>
        <strain evidence="3 4">LAM0050</strain>
    </source>
</reference>
<dbReference type="InterPro" id="IPR005064">
    <property type="entry name" value="BUG"/>
</dbReference>
<dbReference type="PANTHER" id="PTHR42928:SF5">
    <property type="entry name" value="BLR1237 PROTEIN"/>
    <property type="match status" value="1"/>
</dbReference>